<dbReference type="GO" id="GO:0006508">
    <property type="term" value="P:proteolysis"/>
    <property type="evidence" value="ECO:0007669"/>
    <property type="project" value="UniProtKB-KW"/>
</dbReference>
<dbReference type="InterPro" id="IPR035952">
    <property type="entry name" value="Rhomboid-like_sf"/>
</dbReference>
<evidence type="ECO:0000259" key="6">
    <source>
        <dbReference type="Pfam" id="PF01694"/>
    </source>
</evidence>
<dbReference type="SUPFAM" id="SSF144091">
    <property type="entry name" value="Rhomboid-like"/>
    <property type="match status" value="1"/>
</dbReference>
<dbReference type="PANTHER" id="PTHR43731">
    <property type="entry name" value="RHOMBOID PROTEASE"/>
    <property type="match status" value="1"/>
</dbReference>
<reference evidence="7 8" key="1">
    <citation type="submission" date="2018-10" db="EMBL/GenBank/DDBJ databases">
        <title>Genomic Encyclopedia of Type Strains, Phase IV (KMG-IV): sequencing the most valuable type-strain genomes for metagenomic binning, comparative biology and taxonomic classification.</title>
        <authorList>
            <person name="Goeker M."/>
        </authorList>
    </citation>
    <scope>NUCLEOTIDE SEQUENCE [LARGE SCALE GENOMIC DNA]</scope>
    <source>
        <strain evidence="7 8">DSM 25586</strain>
    </source>
</reference>
<dbReference type="GO" id="GO:0016020">
    <property type="term" value="C:membrane"/>
    <property type="evidence" value="ECO:0007669"/>
    <property type="project" value="UniProtKB-SubCell"/>
</dbReference>
<evidence type="ECO:0000256" key="1">
    <source>
        <dbReference type="ARBA" id="ARBA00004141"/>
    </source>
</evidence>
<protein>
    <submittedName>
        <fullName evidence="7">Membrane associated rhomboid family serine protease</fullName>
    </submittedName>
</protein>
<evidence type="ECO:0000256" key="4">
    <source>
        <dbReference type="ARBA" id="ARBA00023136"/>
    </source>
</evidence>
<keyword evidence="7" id="KW-0378">Hydrolase</keyword>
<keyword evidence="2 5" id="KW-0812">Transmembrane</keyword>
<dbReference type="GO" id="GO:0004252">
    <property type="term" value="F:serine-type endopeptidase activity"/>
    <property type="evidence" value="ECO:0007669"/>
    <property type="project" value="InterPro"/>
</dbReference>
<dbReference type="Gene3D" id="1.20.1540.10">
    <property type="entry name" value="Rhomboid-like"/>
    <property type="match status" value="1"/>
</dbReference>
<keyword evidence="4 5" id="KW-0472">Membrane</keyword>
<evidence type="ECO:0000313" key="7">
    <source>
        <dbReference type="EMBL" id="RKR19428.1"/>
    </source>
</evidence>
<feature type="domain" description="Peptidase S54 rhomboid" evidence="6">
    <location>
        <begin position="64"/>
        <end position="196"/>
    </location>
</feature>
<gene>
    <name evidence="7" type="ORF">C8D78_2175</name>
</gene>
<organism evidence="7 8">
    <name type="scientific">Arthrobacter oryzae</name>
    <dbReference type="NCBI Taxonomy" id="409290"/>
    <lineage>
        <taxon>Bacteria</taxon>
        <taxon>Bacillati</taxon>
        <taxon>Actinomycetota</taxon>
        <taxon>Actinomycetes</taxon>
        <taxon>Micrococcales</taxon>
        <taxon>Micrococcaceae</taxon>
        <taxon>Arthrobacter</taxon>
    </lineage>
</organism>
<proteinExistence type="predicted"/>
<dbReference type="InterPro" id="IPR022764">
    <property type="entry name" value="Peptidase_S54_rhomboid_dom"/>
</dbReference>
<feature type="transmembrane region" description="Helical" evidence="5">
    <location>
        <begin position="20"/>
        <end position="45"/>
    </location>
</feature>
<evidence type="ECO:0000256" key="2">
    <source>
        <dbReference type="ARBA" id="ARBA00022692"/>
    </source>
</evidence>
<dbReference type="PANTHER" id="PTHR43731:SF9">
    <property type="entry name" value="SLR1461 PROTEIN"/>
    <property type="match status" value="1"/>
</dbReference>
<evidence type="ECO:0000313" key="8">
    <source>
        <dbReference type="Proteomes" id="UP000276055"/>
    </source>
</evidence>
<name>A0A495EQY6_9MICC</name>
<feature type="transmembrane region" description="Helical" evidence="5">
    <location>
        <begin position="114"/>
        <end position="139"/>
    </location>
</feature>
<feature type="transmembrane region" description="Helical" evidence="5">
    <location>
        <begin position="151"/>
        <end position="172"/>
    </location>
</feature>
<sequence>MTDSSPDRRPETGDTPGARARTGLVVVGSFVVLLYLIEILNTALFHSLNRTFGLRPRNLDGILDIFTFPLLHSSLAHLMSNTLPLIIFGFLVFLSGWRVFIIALAASWLASGMLVWLIGGTSVTVGASGLVFGLFSFLLVRGFFNRNWWQIALSVVLFMAYGGILFGVLPTVASYVSWQAHLGGAIGGVAAALLLSTRRQRAIPAGR</sequence>
<dbReference type="InterPro" id="IPR050925">
    <property type="entry name" value="Rhomboid_protease_S54"/>
</dbReference>
<accession>A0A495EQY6</accession>
<keyword evidence="3 5" id="KW-1133">Transmembrane helix</keyword>
<comment type="subcellular location">
    <subcellularLocation>
        <location evidence="1">Membrane</location>
        <topology evidence="1">Multi-pass membrane protein</topology>
    </subcellularLocation>
</comment>
<evidence type="ECO:0000256" key="3">
    <source>
        <dbReference type="ARBA" id="ARBA00022989"/>
    </source>
</evidence>
<keyword evidence="7" id="KW-0645">Protease</keyword>
<evidence type="ECO:0000256" key="5">
    <source>
        <dbReference type="SAM" id="Phobius"/>
    </source>
</evidence>
<comment type="caution">
    <text evidence="7">The sequence shown here is derived from an EMBL/GenBank/DDBJ whole genome shotgun (WGS) entry which is preliminary data.</text>
</comment>
<dbReference type="RefSeq" id="WP_425266687.1">
    <property type="nucleotide sequence ID" value="NZ_RBIR01000004.1"/>
</dbReference>
<dbReference type="AlphaFoldDB" id="A0A495EQY6"/>
<feature type="transmembrane region" description="Helical" evidence="5">
    <location>
        <begin position="85"/>
        <end position="108"/>
    </location>
</feature>
<dbReference type="Pfam" id="PF01694">
    <property type="entry name" value="Rhomboid"/>
    <property type="match status" value="1"/>
</dbReference>
<dbReference type="EMBL" id="RBIR01000004">
    <property type="protein sequence ID" value="RKR19428.1"/>
    <property type="molecule type" value="Genomic_DNA"/>
</dbReference>
<feature type="transmembrane region" description="Helical" evidence="5">
    <location>
        <begin position="178"/>
        <end position="197"/>
    </location>
</feature>
<dbReference type="Proteomes" id="UP000276055">
    <property type="component" value="Unassembled WGS sequence"/>
</dbReference>